<reference evidence="2 3" key="1">
    <citation type="journal article" date="2014" name="PLoS ONE">
        <title>The first complete genome sequence of the class fimbriimonadia in the phylum armatimonadetes.</title>
        <authorList>
            <person name="Hu Z.Y."/>
            <person name="Wang Y.Z."/>
            <person name="Im W.T."/>
            <person name="Wang S.Y."/>
            <person name="Zhao G.P."/>
            <person name="Zheng H.J."/>
            <person name="Quan Z.X."/>
        </authorList>
    </citation>
    <scope>NUCLEOTIDE SEQUENCE [LARGE SCALE GENOMIC DNA]</scope>
    <source>
        <strain evidence="2">Gsoil 348</strain>
    </source>
</reference>
<evidence type="ECO:0000313" key="2">
    <source>
        <dbReference type="EMBL" id="AIE85283.1"/>
    </source>
</evidence>
<keyword evidence="3" id="KW-1185">Reference proteome</keyword>
<dbReference type="AlphaFoldDB" id="A0A068NNZ1"/>
<protein>
    <recommendedName>
        <fullName evidence="4">DUF5666 domain-containing protein</fullName>
    </recommendedName>
</protein>
<accession>A0A068NNZ1</accession>
<evidence type="ECO:0008006" key="4">
    <source>
        <dbReference type="Google" id="ProtNLM"/>
    </source>
</evidence>
<keyword evidence="1" id="KW-0732">Signal</keyword>
<dbReference type="EMBL" id="CP007139">
    <property type="protein sequence ID" value="AIE85283.1"/>
    <property type="molecule type" value="Genomic_DNA"/>
</dbReference>
<feature type="chain" id="PRO_5001651867" description="DUF5666 domain-containing protein" evidence="1">
    <location>
        <begin position="24"/>
        <end position="309"/>
    </location>
</feature>
<dbReference type="KEGG" id="fgi:OP10G_1915"/>
<evidence type="ECO:0000256" key="1">
    <source>
        <dbReference type="SAM" id="SignalP"/>
    </source>
</evidence>
<evidence type="ECO:0000313" key="3">
    <source>
        <dbReference type="Proteomes" id="UP000027982"/>
    </source>
</evidence>
<gene>
    <name evidence="2" type="ORF">OP10G_1915</name>
</gene>
<organism evidence="2 3">
    <name type="scientific">Fimbriimonas ginsengisoli Gsoil 348</name>
    <dbReference type="NCBI Taxonomy" id="661478"/>
    <lineage>
        <taxon>Bacteria</taxon>
        <taxon>Bacillati</taxon>
        <taxon>Armatimonadota</taxon>
        <taxon>Fimbriimonadia</taxon>
        <taxon>Fimbriimonadales</taxon>
        <taxon>Fimbriimonadaceae</taxon>
        <taxon>Fimbriimonas</taxon>
    </lineage>
</organism>
<proteinExistence type="predicted"/>
<feature type="signal peptide" evidence="1">
    <location>
        <begin position="1"/>
        <end position="23"/>
    </location>
</feature>
<dbReference type="STRING" id="661478.OP10G_1915"/>
<dbReference type="HOGENOM" id="CLU_899407_0_0_0"/>
<dbReference type="PROSITE" id="PS51257">
    <property type="entry name" value="PROKAR_LIPOPROTEIN"/>
    <property type="match status" value="1"/>
</dbReference>
<dbReference type="Proteomes" id="UP000027982">
    <property type="component" value="Chromosome"/>
</dbReference>
<sequence length="309" mass="30618">MLKDTRFALAIVLALVAAGCGGAGGAASAVTSRLNITPAAGYNGTTAPLETGNAATVSQNGHTIATVSSGGRTLVVNMVATEIHAGDTFDIGADGTTAVYTEVKSRDDQTFTWVGTGGRVTIDAVTGATQATIDVSGVNFQADGTIDVNPALGSFTLNGHVNGIPISGGGGIGGQATLSFSSPTNTNADLSPFDGAVIAYAEVQSNGTLAATVGTGDNLRVLSVILSQNAAAGDVVNVGDPLNGKIAVTFSQGASAQAKVWVGSSGAVKVVSRTATTAKVQFTNVKFVAPDQGSATGSFVLNGSLARRP</sequence>
<name>A0A068NNZ1_FIMGI</name>